<feature type="transmembrane region" description="Helical" evidence="1">
    <location>
        <begin position="115"/>
        <end position="134"/>
    </location>
</feature>
<organism evidence="2 3">
    <name type="scientific">Candidatus Uhrbacteria bacterium GW2011_GWD2_52_7</name>
    <dbReference type="NCBI Taxonomy" id="1618989"/>
    <lineage>
        <taxon>Bacteria</taxon>
        <taxon>Candidatus Uhriibacteriota</taxon>
    </lineage>
</organism>
<evidence type="ECO:0000313" key="2">
    <source>
        <dbReference type="EMBL" id="KKW30718.1"/>
    </source>
</evidence>
<comment type="caution">
    <text evidence="2">The sequence shown here is derived from an EMBL/GenBank/DDBJ whole genome shotgun (WGS) entry which is preliminary data.</text>
</comment>
<evidence type="ECO:0000256" key="1">
    <source>
        <dbReference type="SAM" id="Phobius"/>
    </source>
</evidence>
<protein>
    <submittedName>
        <fullName evidence="2">Uncharacterized protein</fullName>
    </submittedName>
</protein>
<evidence type="ECO:0000313" key="3">
    <source>
        <dbReference type="Proteomes" id="UP000034846"/>
    </source>
</evidence>
<name>A0A0G1XHK7_9BACT</name>
<gene>
    <name evidence="2" type="ORF">UY72_C0004G0007</name>
</gene>
<dbReference type="AlphaFoldDB" id="A0A0G1XHK7"/>
<keyword evidence="1" id="KW-0472">Membrane</keyword>
<accession>A0A0G1XHK7</accession>
<sequence>MRIKPMTEQSLYLTQLLGTYLVLMGLLMGLRRRFFIAAVREFIASRPLRFVIPVIELVAGLALVIAHNVWTWGPEVVVTIVGWLMVLESFIYMALPEKFVIKFFTFCNKSGMYFWGGFASLLFGLWLINVGFFGG</sequence>
<dbReference type="Proteomes" id="UP000034846">
    <property type="component" value="Unassembled WGS sequence"/>
</dbReference>
<dbReference type="EMBL" id="LCRD01000004">
    <property type="protein sequence ID" value="KKW30718.1"/>
    <property type="molecule type" value="Genomic_DNA"/>
</dbReference>
<feature type="transmembrane region" description="Helical" evidence="1">
    <location>
        <begin position="12"/>
        <end position="30"/>
    </location>
</feature>
<feature type="transmembrane region" description="Helical" evidence="1">
    <location>
        <begin position="50"/>
        <end position="70"/>
    </location>
</feature>
<keyword evidence="1" id="KW-1133">Transmembrane helix</keyword>
<feature type="transmembrane region" description="Helical" evidence="1">
    <location>
        <begin position="76"/>
        <end position="95"/>
    </location>
</feature>
<reference evidence="2 3" key="1">
    <citation type="journal article" date="2015" name="Nature">
        <title>rRNA introns, odd ribosomes, and small enigmatic genomes across a large radiation of phyla.</title>
        <authorList>
            <person name="Brown C.T."/>
            <person name="Hug L.A."/>
            <person name="Thomas B.C."/>
            <person name="Sharon I."/>
            <person name="Castelle C.J."/>
            <person name="Singh A."/>
            <person name="Wilkins M.J."/>
            <person name="Williams K.H."/>
            <person name="Banfield J.F."/>
        </authorList>
    </citation>
    <scope>NUCLEOTIDE SEQUENCE [LARGE SCALE GENOMIC DNA]</scope>
</reference>
<proteinExistence type="predicted"/>
<keyword evidence="1" id="KW-0812">Transmembrane</keyword>